<dbReference type="Pfam" id="PF00391">
    <property type="entry name" value="PEP-utilizers"/>
    <property type="match status" value="1"/>
</dbReference>
<dbReference type="EMBL" id="CP058649">
    <property type="protein sequence ID" value="QUI22550.1"/>
    <property type="molecule type" value="Genomic_DNA"/>
</dbReference>
<accession>A0A8J8MJ17</accession>
<dbReference type="GO" id="GO:0005524">
    <property type="term" value="F:ATP binding"/>
    <property type="evidence" value="ECO:0007669"/>
    <property type="project" value="InterPro"/>
</dbReference>
<dbReference type="Gene3D" id="3.50.30.10">
    <property type="entry name" value="Phosphohistidine domain"/>
    <property type="match status" value="1"/>
</dbReference>
<evidence type="ECO:0000313" key="4">
    <source>
        <dbReference type="Proteomes" id="UP000683246"/>
    </source>
</evidence>
<dbReference type="RefSeq" id="WP_212698040.1">
    <property type="nucleotide sequence ID" value="NZ_CP058649.1"/>
</dbReference>
<dbReference type="Pfam" id="PF01326">
    <property type="entry name" value="PPDK_N"/>
    <property type="match status" value="1"/>
</dbReference>
<dbReference type="PANTHER" id="PTHR43615">
    <property type="entry name" value="PHOSPHOENOLPYRUVATE SYNTHASE-RELATED"/>
    <property type="match status" value="1"/>
</dbReference>
<dbReference type="AlphaFoldDB" id="A0A8J8MJ17"/>
<dbReference type="Proteomes" id="UP000683246">
    <property type="component" value="Chromosome"/>
</dbReference>
<dbReference type="SUPFAM" id="SSF56059">
    <property type="entry name" value="Glutathione synthetase ATP-binding domain-like"/>
    <property type="match status" value="1"/>
</dbReference>
<organism evidence="3 4">
    <name type="scientific">Vallitalea pronyensis</name>
    <dbReference type="NCBI Taxonomy" id="1348613"/>
    <lineage>
        <taxon>Bacteria</taxon>
        <taxon>Bacillati</taxon>
        <taxon>Bacillota</taxon>
        <taxon>Clostridia</taxon>
        <taxon>Lachnospirales</taxon>
        <taxon>Vallitaleaceae</taxon>
        <taxon>Vallitalea</taxon>
    </lineage>
</organism>
<dbReference type="InterPro" id="IPR008279">
    <property type="entry name" value="PEP-util_enz_mobile_dom"/>
</dbReference>
<name>A0A8J8MJ17_9FIRM</name>
<dbReference type="PANTHER" id="PTHR43615:SF1">
    <property type="entry name" value="PPDK_N DOMAIN-CONTAINING PROTEIN"/>
    <property type="match status" value="1"/>
</dbReference>
<dbReference type="Gene3D" id="3.30.1490.20">
    <property type="entry name" value="ATP-grasp fold, A domain"/>
    <property type="match status" value="1"/>
</dbReference>
<dbReference type="InterPro" id="IPR013815">
    <property type="entry name" value="ATP_grasp_subdomain_1"/>
</dbReference>
<dbReference type="InterPro" id="IPR002192">
    <property type="entry name" value="PPDK_AMP/ATP-bd"/>
</dbReference>
<dbReference type="Gene3D" id="3.30.470.20">
    <property type="entry name" value="ATP-grasp fold, B domain"/>
    <property type="match status" value="1"/>
</dbReference>
<dbReference type="KEGG" id="vpy:HZI73_09660"/>
<protein>
    <recommendedName>
        <fullName evidence="5">Phosphoenolpyruvate synthase</fullName>
    </recommendedName>
</protein>
<sequence length="863" mass="97336">MIRMIYDFTAHKVPKVSEVGGKASSLIEMTKAGFNVPEGIALSVSFFSPWLTKMKCSSMWLSLLKEPTADKCHSLKETAAKLTFTKKQQNAINKAMANMKGPLYAVRSSSPDEDLEDTSFAGMYDTILGMKPEAVEASVAKVFSSLFDYRVIEYKNRNKMNLEHANIAIIIQRQIPSDISGIGFSINPENNCYDEAMINASFGLGETIVSGMVTPDTYIVEKVKHIILDKKISTKSMGLWLNENGGTVERYNRLDTKQALSDQQVMEVTGLIAKCENHYGLPMDIEWAYEGNTLYLLQVRPITTYFPLFPEMMTKPGKEKYLYMDMMGLTQGFTDCLSILGADIWAKTFELAKGDVVPIGVDGGLIALHGRQYIHLSNLVKGLGIKAVNKMYASYDGPTRAILDSIDIQKDYLPRKKTHKMKKVKIGLMLYFFQIGSSTLKALLVNYKKLSQEYRAVSEESRMQIEAFLEGDKPFDAFVNGGLNYLVKMLRSFSIIVTGMVALNKIKKLFKGEDIEDLVISLGMDLDDNKTSAMGHYMFKLASYEEIQGTRSCEEFSRRIKNREYSEAFLKDYHRYMRLYGFRGFKEIDIASPRAYERPEDLFQQLKAINIETNQLLNVKQRREEAYNQLLTIAKEKGFAKKFIKYADIYQGSFGFREEPKYNFVFAVAKLRHIALKLGEGFVQEGRLQLKEQIFDLHITQIAKGQSDPTYPLMAVRKENLAPCKLVEHVKEWPNILDSRGKIYRSIRKGKKGDIIGYPIAPGMIKGRAKVLHEPYEKPLEPGEILVTKTTEPAWTPIFINAAGVVLEVGGPLQHGAIIAREYGIPCVSGVYNAQKIIQDGDMLEVDGSSGIVKIIQKAKQNT</sequence>
<dbReference type="GO" id="GO:0016301">
    <property type="term" value="F:kinase activity"/>
    <property type="evidence" value="ECO:0007669"/>
    <property type="project" value="InterPro"/>
</dbReference>
<evidence type="ECO:0008006" key="5">
    <source>
        <dbReference type="Google" id="ProtNLM"/>
    </source>
</evidence>
<dbReference type="SUPFAM" id="SSF52009">
    <property type="entry name" value="Phosphohistidine domain"/>
    <property type="match status" value="1"/>
</dbReference>
<evidence type="ECO:0000313" key="3">
    <source>
        <dbReference type="EMBL" id="QUI22550.1"/>
    </source>
</evidence>
<evidence type="ECO:0000259" key="2">
    <source>
        <dbReference type="Pfam" id="PF01326"/>
    </source>
</evidence>
<dbReference type="InterPro" id="IPR036637">
    <property type="entry name" value="Phosphohistidine_dom_sf"/>
</dbReference>
<gene>
    <name evidence="3" type="ORF">HZI73_09660</name>
</gene>
<feature type="domain" description="Pyruvate phosphate dikinase AMP/ATP-binding" evidence="2">
    <location>
        <begin position="17"/>
        <end position="304"/>
    </location>
</feature>
<reference evidence="3" key="1">
    <citation type="submission" date="2020-07" db="EMBL/GenBank/DDBJ databases">
        <title>Vallitalea pronyensis genome.</title>
        <authorList>
            <person name="Postec A."/>
        </authorList>
    </citation>
    <scope>NUCLEOTIDE SEQUENCE</scope>
    <source>
        <strain evidence="3">FatNI3</strain>
    </source>
</reference>
<dbReference type="InterPro" id="IPR051549">
    <property type="entry name" value="PEP_Utilizing_Enz"/>
</dbReference>
<keyword evidence="4" id="KW-1185">Reference proteome</keyword>
<feature type="domain" description="PEP-utilising enzyme mobile" evidence="1">
    <location>
        <begin position="781"/>
        <end position="851"/>
    </location>
</feature>
<proteinExistence type="predicted"/>
<evidence type="ECO:0000259" key="1">
    <source>
        <dbReference type="Pfam" id="PF00391"/>
    </source>
</evidence>